<dbReference type="Pfam" id="PF09370">
    <property type="entry name" value="PEP_hydrolase"/>
    <property type="match status" value="1"/>
</dbReference>
<dbReference type="InterPro" id="IPR051353">
    <property type="entry name" value="Tobamovirus_resist_UPF0261"/>
</dbReference>
<dbReference type="Gene3D" id="1.20.5.460">
    <property type="entry name" value="Single helix bin"/>
    <property type="match status" value="1"/>
</dbReference>
<comment type="caution">
    <text evidence="2">The sequence shown here is derived from an EMBL/GenBank/DDBJ whole genome shotgun (WGS) entry which is preliminary data.</text>
</comment>
<dbReference type="PIRSF" id="PIRSF034452">
    <property type="entry name" value="TIM-br_sig_trnsd"/>
    <property type="match status" value="1"/>
</dbReference>
<organism evidence="2 3">
    <name type="scientific">Yanshouia hominis</name>
    <dbReference type="NCBI Taxonomy" id="2763673"/>
    <lineage>
        <taxon>Bacteria</taxon>
        <taxon>Bacillati</taxon>
        <taxon>Bacillota</taxon>
        <taxon>Clostridia</taxon>
        <taxon>Eubacteriales</taxon>
        <taxon>Oscillospiraceae</taxon>
        <taxon>Yanshouia</taxon>
    </lineage>
</organism>
<sequence>MDRKEILKRLREKVAAGRPIVGTGAGTGLSAKSEEAGGTDLIIVYNSGWFRMQGLPSVCGNFPLGDANSIMLELGRVVLPVVKKTPVLAGIFANDPFRDMHVFLKQVKELGFSGVQNFPTVGTYTDVYRQNIESVGISYDKEVEMVHIAHELDLLTTPYAYTIQEAEKMARAGADIVVAHCRGTVGGMVGVAKDGIMTIDEACKKVQDIHDAVTAINPEAMVICHGGPIATPEDAAYVLGHTKGVAGFYGASSAERLPVEKAIKAQVEAFGAIAL</sequence>
<protein>
    <submittedName>
        <fullName evidence="2">Phosphoenolpyruvate hydrolase family protein</fullName>
    </submittedName>
</protein>
<gene>
    <name evidence="2" type="ORF">H8717_05760</name>
</gene>
<dbReference type="SUPFAM" id="SSF51621">
    <property type="entry name" value="Phosphoenolpyruvate/pyruvate domain"/>
    <property type="match status" value="1"/>
</dbReference>
<accession>A0ABR7NHN4</accession>
<proteinExistence type="predicted"/>
<reference evidence="2 3" key="1">
    <citation type="submission" date="2020-08" db="EMBL/GenBank/DDBJ databases">
        <title>Genome public.</title>
        <authorList>
            <person name="Liu C."/>
            <person name="Sun Q."/>
        </authorList>
    </citation>
    <scope>NUCLEOTIDE SEQUENCE [LARGE SCALE GENOMIC DNA]</scope>
    <source>
        <strain evidence="2 3">BX1</strain>
    </source>
</reference>
<dbReference type="InterPro" id="IPR009215">
    <property type="entry name" value="TIM-br_IGPS-like"/>
</dbReference>
<dbReference type="Proteomes" id="UP000658131">
    <property type="component" value="Unassembled WGS sequence"/>
</dbReference>
<name>A0ABR7NHN4_9FIRM</name>
<dbReference type="PANTHER" id="PTHR31862:SF1">
    <property type="entry name" value="UPF0261 DOMAIN PROTEIN (AFU_ORTHOLOGUE AFUA_1G10120)"/>
    <property type="match status" value="1"/>
</dbReference>
<keyword evidence="2" id="KW-0378">Hydrolase</keyword>
<dbReference type="InterPro" id="IPR015813">
    <property type="entry name" value="Pyrv/PenolPyrv_kinase-like_dom"/>
</dbReference>
<dbReference type="GO" id="GO:0016787">
    <property type="term" value="F:hydrolase activity"/>
    <property type="evidence" value="ECO:0007669"/>
    <property type="project" value="UniProtKB-KW"/>
</dbReference>
<dbReference type="InterPro" id="IPR013785">
    <property type="entry name" value="Aldolase_TIM"/>
</dbReference>
<evidence type="ECO:0000313" key="3">
    <source>
        <dbReference type="Proteomes" id="UP000658131"/>
    </source>
</evidence>
<dbReference type="Gene3D" id="3.20.20.70">
    <property type="entry name" value="Aldolase class I"/>
    <property type="match status" value="1"/>
</dbReference>
<dbReference type="PANTHER" id="PTHR31862">
    <property type="entry name" value="UPF0261 DOMAIN PROTEIN (AFU_ORTHOLOGUE AFUA_1G10120)"/>
    <property type="match status" value="1"/>
</dbReference>
<evidence type="ECO:0000259" key="1">
    <source>
        <dbReference type="Pfam" id="PF09370"/>
    </source>
</evidence>
<keyword evidence="3" id="KW-1185">Reference proteome</keyword>
<evidence type="ECO:0000313" key="2">
    <source>
        <dbReference type="EMBL" id="MBC8575918.1"/>
    </source>
</evidence>
<dbReference type="EMBL" id="JACRTB010000007">
    <property type="protein sequence ID" value="MBC8575918.1"/>
    <property type="molecule type" value="Genomic_DNA"/>
</dbReference>
<feature type="domain" description="TIM-barrel" evidence="1">
    <location>
        <begin position="5"/>
        <end position="272"/>
    </location>
</feature>
<dbReference type="RefSeq" id="WP_262399486.1">
    <property type="nucleotide sequence ID" value="NZ_JACRTB010000007.1"/>
</dbReference>